<feature type="region of interest" description="Disordered" evidence="1">
    <location>
        <begin position="1"/>
        <end position="31"/>
    </location>
</feature>
<evidence type="ECO:0000313" key="3">
    <source>
        <dbReference type="Proteomes" id="UP000499080"/>
    </source>
</evidence>
<name>A0A4Y2ENE2_ARAVE</name>
<comment type="caution">
    <text evidence="2">The sequence shown here is derived from an EMBL/GenBank/DDBJ whole genome shotgun (WGS) entry which is preliminary data.</text>
</comment>
<gene>
    <name evidence="2" type="ORF">AVEN_88264_1</name>
</gene>
<evidence type="ECO:0000256" key="1">
    <source>
        <dbReference type="SAM" id="MobiDB-lite"/>
    </source>
</evidence>
<dbReference type="Proteomes" id="UP000499080">
    <property type="component" value="Unassembled WGS sequence"/>
</dbReference>
<evidence type="ECO:0000313" key="2">
    <source>
        <dbReference type="EMBL" id="GBM30047.1"/>
    </source>
</evidence>
<feature type="compositionally biased region" description="Polar residues" evidence="1">
    <location>
        <begin position="10"/>
        <end position="27"/>
    </location>
</feature>
<protein>
    <submittedName>
        <fullName evidence="2">Uncharacterized protein</fullName>
    </submittedName>
</protein>
<reference evidence="2 3" key="1">
    <citation type="journal article" date="2019" name="Sci. Rep.">
        <title>Orb-weaving spider Araneus ventricosus genome elucidates the spidroin gene catalogue.</title>
        <authorList>
            <person name="Kono N."/>
            <person name="Nakamura H."/>
            <person name="Ohtoshi R."/>
            <person name="Moran D.A.P."/>
            <person name="Shinohara A."/>
            <person name="Yoshida Y."/>
            <person name="Fujiwara M."/>
            <person name="Mori M."/>
            <person name="Tomita M."/>
            <person name="Arakawa K."/>
        </authorList>
    </citation>
    <scope>NUCLEOTIDE SEQUENCE [LARGE SCALE GENOMIC DNA]</scope>
</reference>
<keyword evidence="3" id="KW-1185">Reference proteome</keyword>
<dbReference type="EMBL" id="BGPR01000651">
    <property type="protein sequence ID" value="GBM30047.1"/>
    <property type="molecule type" value="Genomic_DNA"/>
</dbReference>
<proteinExistence type="predicted"/>
<dbReference type="AlphaFoldDB" id="A0A4Y2ENE2"/>
<accession>A0A4Y2ENE2</accession>
<sequence>MTPKKYIPNPDSSMTKPAISEPTNNFPLSDIPESPSALTDLEVPSPFTVCPVVLGPNEVLSVPEVPGSNEIFPAFFFSEYFEKDPIWQDIFRY</sequence>
<organism evidence="2 3">
    <name type="scientific">Araneus ventricosus</name>
    <name type="common">Orbweaver spider</name>
    <name type="synonym">Epeira ventricosa</name>
    <dbReference type="NCBI Taxonomy" id="182803"/>
    <lineage>
        <taxon>Eukaryota</taxon>
        <taxon>Metazoa</taxon>
        <taxon>Ecdysozoa</taxon>
        <taxon>Arthropoda</taxon>
        <taxon>Chelicerata</taxon>
        <taxon>Arachnida</taxon>
        <taxon>Araneae</taxon>
        <taxon>Araneomorphae</taxon>
        <taxon>Entelegynae</taxon>
        <taxon>Araneoidea</taxon>
        <taxon>Araneidae</taxon>
        <taxon>Araneus</taxon>
    </lineage>
</organism>